<protein>
    <recommendedName>
        <fullName evidence="4">Fur-regulated basic protein FbpA</fullName>
    </recommendedName>
</protein>
<evidence type="ECO:0008006" key="4">
    <source>
        <dbReference type="Google" id="ProtNLM"/>
    </source>
</evidence>
<dbReference type="RefSeq" id="WP_204542914.1">
    <property type="nucleotide sequence ID" value="NZ_JAFBFI010000008.1"/>
</dbReference>
<evidence type="ECO:0000256" key="1">
    <source>
        <dbReference type="SAM" id="Coils"/>
    </source>
</evidence>
<dbReference type="EMBL" id="JAFBFI010000008">
    <property type="protein sequence ID" value="MBM7692777.1"/>
    <property type="molecule type" value="Genomic_DNA"/>
</dbReference>
<feature type="coiled-coil region" evidence="1">
    <location>
        <begin position="16"/>
        <end position="43"/>
    </location>
</feature>
<evidence type="ECO:0000313" key="3">
    <source>
        <dbReference type="Proteomes" id="UP000823486"/>
    </source>
</evidence>
<evidence type="ECO:0000313" key="2">
    <source>
        <dbReference type="EMBL" id="MBM7692777.1"/>
    </source>
</evidence>
<accession>A0ABS2QI08</accession>
<organism evidence="2 3">
    <name type="scientific">Peribacillus deserti</name>
    <dbReference type="NCBI Taxonomy" id="673318"/>
    <lineage>
        <taxon>Bacteria</taxon>
        <taxon>Bacillati</taxon>
        <taxon>Bacillota</taxon>
        <taxon>Bacilli</taxon>
        <taxon>Bacillales</taxon>
        <taxon>Bacillaceae</taxon>
        <taxon>Peribacillus</taxon>
    </lineage>
</organism>
<proteinExistence type="predicted"/>
<keyword evidence="1" id="KW-0175">Coiled coil</keyword>
<gene>
    <name evidence="2" type="ORF">JOC77_002208</name>
</gene>
<name>A0ABS2QI08_9BACI</name>
<dbReference type="Proteomes" id="UP000823486">
    <property type="component" value="Unassembled WGS sequence"/>
</dbReference>
<sequence length="45" mass="5613">MHNILSRRHFRAKELIASSNEKLIEYQEMLKELHEEMQKITNYFY</sequence>
<keyword evidence="3" id="KW-1185">Reference proteome</keyword>
<comment type="caution">
    <text evidence="2">The sequence shown here is derived from an EMBL/GenBank/DDBJ whole genome shotgun (WGS) entry which is preliminary data.</text>
</comment>
<reference evidence="2 3" key="1">
    <citation type="submission" date="2021-01" db="EMBL/GenBank/DDBJ databases">
        <title>Genomic Encyclopedia of Type Strains, Phase IV (KMG-IV): sequencing the most valuable type-strain genomes for metagenomic binning, comparative biology and taxonomic classification.</title>
        <authorList>
            <person name="Goeker M."/>
        </authorList>
    </citation>
    <scope>NUCLEOTIDE SEQUENCE [LARGE SCALE GENOMIC DNA]</scope>
    <source>
        <strain evidence="2 3">DSM 105482</strain>
    </source>
</reference>